<dbReference type="InterPro" id="IPR039910">
    <property type="entry name" value="D15-like"/>
</dbReference>
<comment type="caution">
    <text evidence="10">The sequence shown here is derived from an EMBL/GenBank/DDBJ whole genome shotgun (WGS) entry which is preliminary data.</text>
</comment>
<dbReference type="FunFam" id="3.10.20.310:FF:000016">
    <property type="entry name" value="Outer membrane OMP85 family protein"/>
    <property type="match status" value="1"/>
</dbReference>
<reference evidence="10" key="1">
    <citation type="journal article" date="2023" name="GigaByte">
        <title>Genome assembly of the bearded iris, Iris pallida Lam.</title>
        <authorList>
            <person name="Bruccoleri R.E."/>
            <person name="Oakeley E.J."/>
            <person name="Faust A.M.E."/>
            <person name="Altorfer M."/>
            <person name="Dessus-Babus S."/>
            <person name="Burckhardt D."/>
            <person name="Oertli M."/>
            <person name="Naumann U."/>
            <person name="Petersen F."/>
            <person name="Wong J."/>
        </authorList>
    </citation>
    <scope>NUCLEOTIDE SEQUENCE</scope>
    <source>
        <strain evidence="10">GSM-AAB239-AS_SAM_17_03QT</strain>
    </source>
</reference>
<protein>
    <submittedName>
        <fullName evidence="10">SAM50-like protein SPAC17C9.06</fullName>
    </submittedName>
</protein>
<evidence type="ECO:0000256" key="3">
    <source>
        <dbReference type="ARBA" id="ARBA00022452"/>
    </source>
</evidence>
<evidence type="ECO:0000256" key="7">
    <source>
        <dbReference type="ARBA" id="ARBA00024013"/>
    </source>
</evidence>
<dbReference type="FunFam" id="2.40.160.50:FF:000005">
    <property type="entry name" value="Outer membrane OMP85 family protein"/>
    <property type="match status" value="1"/>
</dbReference>
<evidence type="ECO:0000313" key="11">
    <source>
        <dbReference type="Proteomes" id="UP001140949"/>
    </source>
</evidence>
<dbReference type="InterPro" id="IPR034746">
    <property type="entry name" value="POTRA"/>
</dbReference>
<dbReference type="Gene3D" id="2.40.160.50">
    <property type="entry name" value="membrane protein fhac: a member of the omp85/tpsb transporter family"/>
    <property type="match status" value="1"/>
</dbReference>
<evidence type="ECO:0000256" key="8">
    <source>
        <dbReference type="SAM" id="MobiDB-lite"/>
    </source>
</evidence>
<evidence type="ECO:0000256" key="1">
    <source>
        <dbReference type="ARBA" id="ARBA00004374"/>
    </source>
</evidence>
<dbReference type="PANTHER" id="PTHR12815:SF18">
    <property type="entry name" value="SORTING AND ASSEMBLY MACHINERY COMPONENT 50 HOMOLOG"/>
    <property type="match status" value="1"/>
</dbReference>
<dbReference type="Gene3D" id="3.10.20.310">
    <property type="entry name" value="membrane protein fhac"/>
    <property type="match status" value="1"/>
</dbReference>
<evidence type="ECO:0000256" key="5">
    <source>
        <dbReference type="ARBA" id="ARBA00022805"/>
    </source>
</evidence>
<evidence type="ECO:0000256" key="6">
    <source>
        <dbReference type="ARBA" id="ARBA00023136"/>
    </source>
</evidence>
<dbReference type="EMBL" id="JANAVB010011599">
    <property type="protein sequence ID" value="KAJ6836986.1"/>
    <property type="molecule type" value="Genomic_DNA"/>
</dbReference>
<reference evidence="10" key="2">
    <citation type="submission" date="2023-04" db="EMBL/GenBank/DDBJ databases">
        <authorList>
            <person name="Bruccoleri R.E."/>
            <person name="Oakeley E.J."/>
            <person name="Faust A.-M."/>
            <person name="Dessus-Babus S."/>
            <person name="Altorfer M."/>
            <person name="Burckhardt D."/>
            <person name="Oertli M."/>
            <person name="Naumann U."/>
            <person name="Petersen F."/>
            <person name="Wong J."/>
        </authorList>
    </citation>
    <scope>NUCLEOTIDE SEQUENCE</scope>
    <source>
        <strain evidence="10">GSM-AAB239-AS_SAM_17_03QT</strain>
        <tissue evidence="10">Leaf</tissue>
    </source>
</reference>
<dbReference type="GO" id="GO:0009707">
    <property type="term" value="C:chloroplast outer membrane"/>
    <property type="evidence" value="ECO:0007669"/>
    <property type="project" value="UniProtKB-SubCell"/>
</dbReference>
<keyword evidence="5" id="KW-0934">Plastid</keyword>
<gene>
    <name evidence="10" type="ORF">M6B38_323965</name>
</gene>
<dbReference type="AlphaFoldDB" id="A0AAX6H7L1"/>
<organism evidence="10 11">
    <name type="scientific">Iris pallida</name>
    <name type="common">Sweet iris</name>
    <dbReference type="NCBI Taxonomy" id="29817"/>
    <lineage>
        <taxon>Eukaryota</taxon>
        <taxon>Viridiplantae</taxon>
        <taxon>Streptophyta</taxon>
        <taxon>Embryophyta</taxon>
        <taxon>Tracheophyta</taxon>
        <taxon>Spermatophyta</taxon>
        <taxon>Magnoliopsida</taxon>
        <taxon>Liliopsida</taxon>
        <taxon>Asparagales</taxon>
        <taxon>Iridaceae</taxon>
        <taxon>Iridoideae</taxon>
        <taxon>Irideae</taxon>
        <taxon>Iris</taxon>
    </lineage>
</organism>
<dbReference type="PANTHER" id="PTHR12815">
    <property type="entry name" value="SORTING AND ASSEMBLY MACHINERY SAMM50 PROTEIN FAMILY MEMBER"/>
    <property type="match status" value="1"/>
</dbReference>
<keyword evidence="11" id="KW-1185">Reference proteome</keyword>
<evidence type="ECO:0000256" key="4">
    <source>
        <dbReference type="ARBA" id="ARBA00022692"/>
    </source>
</evidence>
<keyword evidence="4" id="KW-0812">Transmembrane</keyword>
<dbReference type="Pfam" id="PF01103">
    <property type="entry name" value="Omp85"/>
    <property type="match status" value="1"/>
</dbReference>
<dbReference type="GO" id="GO:0005741">
    <property type="term" value="C:mitochondrial outer membrane"/>
    <property type="evidence" value="ECO:0007669"/>
    <property type="project" value="UniProtKB-SubCell"/>
</dbReference>
<evidence type="ECO:0000259" key="9">
    <source>
        <dbReference type="PROSITE" id="PS51779"/>
    </source>
</evidence>
<sequence length="523" mass="57740">MATAQETPPNPSFPEEEDEYEDDNDDDEEEEEYEDDEEEEEEPEETPSSSRANLQTLFRRLSEGPVEVRVHDLVIRGNARTKESLIEAEVLDAFRSASTMQELLRAASAASERLRRLDIFESVSITLDAGPPELPGTANVVVEVVEPKNPLTGDVGVYSKPEATAWSLEGCLKLKNSFGYGDIWDVSGAYGWDQTSELSAGLSLPRFNAVATPLQARVSLLTQDWLKCSSYKERLLGISCVFLSTKHHNLAYNLTWRNLTDPSRMASKSIRRQLGHNLLSSIKYTFKVDRRNSHLRPSRGWAFLSSSQLAGLGPDSKSLRFVRQEFDLRGALPLGFYNAAVNVGASAGVVLPWGGGFLSLPSPLPDRFHMGGNSSPVCSLGGFNSLLGFRTRGLGPTDLRRLVTRRSDDANRQVYPGRDEIGGDLAVSAFADLSFDLPLKLFRDSGIHGHVFASAGNIAKITEGKLKDFSLGNFLQTFRSSIGLGVVVPTQFLRMEINYCYILRQSEHDMGKTGIQFNFSSPS</sequence>
<dbReference type="PROSITE" id="PS51779">
    <property type="entry name" value="POTRA"/>
    <property type="match status" value="1"/>
</dbReference>
<keyword evidence="5" id="KW-1002">Plastid outer membrane</keyword>
<comment type="subcellular location">
    <subcellularLocation>
        <location evidence="1">Mitochondrion outer membrane</location>
        <topology evidence="1">Multi-pass membrane protein</topology>
    </subcellularLocation>
    <subcellularLocation>
        <location evidence="7">Plastid</location>
        <location evidence="7">Chloroplast outer membrane</location>
    </subcellularLocation>
</comment>
<comment type="similarity">
    <text evidence="2">Belongs to the SAM50/omp85 family.</text>
</comment>
<keyword evidence="3" id="KW-1134">Transmembrane beta strand</keyword>
<name>A0AAX6H7L1_IRIPA</name>
<dbReference type="Proteomes" id="UP001140949">
    <property type="component" value="Unassembled WGS sequence"/>
</dbReference>
<feature type="compositionally biased region" description="Acidic residues" evidence="8">
    <location>
        <begin position="14"/>
        <end position="45"/>
    </location>
</feature>
<keyword evidence="6" id="KW-0472">Membrane</keyword>
<dbReference type="InterPro" id="IPR000184">
    <property type="entry name" value="Bac_surfAg_D15"/>
</dbReference>
<feature type="region of interest" description="Disordered" evidence="8">
    <location>
        <begin position="1"/>
        <end position="53"/>
    </location>
</feature>
<evidence type="ECO:0000256" key="2">
    <source>
        <dbReference type="ARBA" id="ARBA00010913"/>
    </source>
</evidence>
<evidence type="ECO:0000313" key="10">
    <source>
        <dbReference type="EMBL" id="KAJ6836986.1"/>
    </source>
</evidence>
<proteinExistence type="inferred from homology"/>
<accession>A0AAX6H7L1</accession>
<feature type="domain" description="POTRA" evidence="9">
    <location>
        <begin position="68"/>
        <end position="147"/>
    </location>
</feature>